<dbReference type="Proteomes" id="UP000245626">
    <property type="component" value="Unassembled WGS sequence"/>
</dbReference>
<sequence length="226" mass="25240">MPTAKQSPADARITITTSSELHSHLNQIRDDLQVPETEETWQRLDGALQRLQAITKGGATKLNDYVPLVKTISQPLVNSLLSERTRLSGTAADLINSMAPRLGERFESLVPILIPTLLSICSRTNKVAMKRAEKSLHLISKHCNLVCLLPYMRQACSDKSQSLRIVSQGCMVILIECLPNERIGRKVTEVEACIRSGATDPNPEVRQISKRLFELYLAKWPDRVEA</sequence>
<name>A0ACD0NNT1_9BASI</name>
<reference evidence="1 2" key="1">
    <citation type="journal article" date="2018" name="Mol. Biol. Evol.">
        <title>Broad Genomic Sampling Reveals a Smut Pathogenic Ancestry of the Fungal Clade Ustilaginomycotina.</title>
        <authorList>
            <person name="Kijpornyongpan T."/>
            <person name="Mondo S.J."/>
            <person name="Barry K."/>
            <person name="Sandor L."/>
            <person name="Lee J."/>
            <person name="Lipzen A."/>
            <person name="Pangilinan J."/>
            <person name="LaButti K."/>
            <person name="Hainaut M."/>
            <person name="Henrissat B."/>
            <person name="Grigoriev I.V."/>
            <person name="Spatafora J.W."/>
            <person name="Aime M.C."/>
        </authorList>
    </citation>
    <scope>NUCLEOTIDE SEQUENCE [LARGE SCALE GENOMIC DNA]</scope>
    <source>
        <strain evidence="1 2">SA 807</strain>
    </source>
</reference>
<organism evidence="1 2">
    <name type="scientific">Violaceomyces palustris</name>
    <dbReference type="NCBI Taxonomy" id="1673888"/>
    <lineage>
        <taxon>Eukaryota</taxon>
        <taxon>Fungi</taxon>
        <taxon>Dikarya</taxon>
        <taxon>Basidiomycota</taxon>
        <taxon>Ustilaginomycotina</taxon>
        <taxon>Ustilaginomycetes</taxon>
        <taxon>Violaceomycetales</taxon>
        <taxon>Violaceomycetaceae</taxon>
        <taxon>Violaceomyces</taxon>
    </lineage>
</organism>
<evidence type="ECO:0000313" key="1">
    <source>
        <dbReference type="EMBL" id="PWN47483.1"/>
    </source>
</evidence>
<keyword evidence="2" id="KW-1185">Reference proteome</keyword>
<protein>
    <submittedName>
        <fullName evidence="1">Uncharacterized protein</fullName>
    </submittedName>
</protein>
<dbReference type="EMBL" id="KZ820419">
    <property type="protein sequence ID" value="PWN47483.1"/>
    <property type="molecule type" value="Genomic_DNA"/>
</dbReference>
<accession>A0ACD0NNT1</accession>
<evidence type="ECO:0000313" key="2">
    <source>
        <dbReference type="Proteomes" id="UP000245626"/>
    </source>
</evidence>
<proteinExistence type="predicted"/>
<gene>
    <name evidence="1" type="ORF">IE53DRAFT_247746</name>
</gene>